<keyword evidence="4" id="KW-1185">Reference proteome</keyword>
<keyword evidence="2" id="KW-0472">Membrane</keyword>
<proteinExistence type="predicted"/>
<evidence type="ECO:0000313" key="3">
    <source>
        <dbReference type="EMBL" id="QJC22436.1"/>
    </source>
</evidence>
<feature type="transmembrane region" description="Helical" evidence="2">
    <location>
        <begin position="103"/>
        <end position="124"/>
    </location>
</feature>
<feature type="transmembrane region" description="Helical" evidence="2">
    <location>
        <begin position="130"/>
        <end position="149"/>
    </location>
</feature>
<dbReference type="EMBL" id="CP050804">
    <property type="protein sequence ID" value="QJC22436.1"/>
    <property type="molecule type" value="Genomic_DNA"/>
</dbReference>
<evidence type="ECO:0000313" key="4">
    <source>
        <dbReference type="Proteomes" id="UP000502298"/>
    </source>
</evidence>
<dbReference type="Proteomes" id="UP000502298">
    <property type="component" value="Chromosome"/>
</dbReference>
<keyword evidence="2" id="KW-0812">Transmembrane</keyword>
<protein>
    <submittedName>
        <fullName evidence="3">Uncharacterized protein</fullName>
    </submittedName>
</protein>
<dbReference type="KEGG" id="arca:HC352_07910"/>
<feature type="transmembrane region" description="Helical" evidence="2">
    <location>
        <begin position="6"/>
        <end position="24"/>
    </location>
</feature>
<reference evidence="3 4" key="1">
    <citation type="submission" date="2020-03" db="EMBL/GenBank/DDBJ databases">
        <title>Complete genome of Arcanobacterium buesumensis sp. nov. strain 2701.</title>
        <authorList>
            <person name="Borowiak M."/>
            <person name="Alssahen M."/>
            <person name="Laemmler C."/>
            <person name="Malorny B."/>
            <person name="Hassan A."/>
            <person name="Prenger-Berninghoff E."/>
            <person name="Ploetz M."/>
            <person name="Abdulmawjood A."/>
        </authorList>
    </citation>
    <scope>NUCLEOTIDE SEQUENCE [LARGE SCALE GENOMIC DNA]</scope>
    <source>
        <strain evidence="3 4">2701</strain>
    </source>
</reference>
<dbReference type="AlphaFoldDB" id="A0A6H2EMY6"/>
<dbReference type="RefSeq" id="WP_168918358.1">
    <property type="nucleotide sequence ID" value="NZ_CP050804.1"/>
</dbReference>
<evidence type="ECO:0000256" key="2">
    <source>
        <dbReference type="SAM" id="Phobius"/>
    </source>
</evidence>
<gene>
    <name evidence="3" type="ORF">HC352_07910</name>
</gene>
<name>A0A6H2EMY6_9ACTO</name>
<accession>A0A6H2EMY6</accession>
<sequence length="309" mass="33690">MGFGGFGVAIAVIFLLIYLVPQALRNRQVLGDTPIDERFAEDLRLITDCTHTPAKTVRTHGKIFLTERTMTPMITSDNMRNAARERSRARARMATRRANQKRGIMIGAVLALLTFIAWGVVAFASMSSAIAIGTTVLTGAYIATFGYVVNEMVKADDVDTKRIANANKILHGKVAPRARALVVNSEPVIETRIPDISVEKTEEKVLAEPAQPATPVVRKMTRQELDARAAAFAVSPAPSYTLKSVAPLVPTEHAEGEVPFRPTKLYERLGDETMPQANPAPEMTGQEELRQDVLGGGSTLDALLSRRRA</sequence>
<feature type="region of interest" description="Disordered" evidence="1">
    <location>
        <begin position="271"/>
        <end position="309"/>
    </location>
</feature>
<keyword evidence="2" id="KW-1133">Transmembrane helix</keyword>
<organism evidence="3 4">
    <name type="scientific">Arcanobacterium buesumense</name>
    <dbReference type="NCBI Taxonomy" id="2722751"/>
    <lineage>
        <taxon>Bacteria</taxon>
        <taxon>Bacillati</taxon>
        <taxon>Actinomycetota</taxon>
        <taxon>Actinomycetes</taxon>
        <taxon>Actinomycetales</taxon>
        <taxon>Actinomycetaceae</taxon>
        <taxon>Arcanobacterium</taxon>
    </lineage>
</organism>
<evidence type="ECO:0000256" key="1">
    <source>
        <dbReference type="SAM" id="MobiDB-lite"/>
    </source>
</evidence>